<dbReference type="AlphaFoldDB" id="A0A2D3VN73"/>
<accession>A0A2D3VN73</accession>
<name>A0A2D3VN73_9PEZI</name>
<evidence type="ECO:0000313" key="1">
    <source>
        <dbReference type="EMBL" id="CZT23158.1"/>
    </source>
</evidence>
<proteinExistence type="predicted"/>
<protein>
    <recommendedName>
        <fullName evidence="3">F-box domain-containing protein</fullName>
    </recommendedName>
</protein>
<evidence type="ECO:0000313" key="2">
    <source>
        <dbReference type="Proteomes" id="UP000225277"/>
    </source>
</evidence>
<reference evidence="1 2" key="1">
    <citation type="submission" date="2016-03" db="EMBL/GenBank/DDBJ databases">
        <authorList>
            <person name="Ploux O."/>
        </authorList>
    </citation>
    <scope>NUCLEOTIDE SEQUENCE [LARGE SCALE GENOMIC DNA]</scope>
    <source>
        <strain evidence="1 2">URUG2</strain>
    </source>
</reference>
<dbReference type="OrthoDB" id="3800738at2759"/>
<sequence>MTTRKLSAIKKLAQTPSTTAAQVFTTPELLEAILLDPVISPKNLLILQRTCKTFHQTVLGSPSLQRKVFRKQHPASTVTESSSRKILPNGMFVPIDSFPYLENSSHIHSSGARYTLFKDRTQFYRLSWIVHRRFQNGQPVLCIDVFKRRDEQARRWEDIPKVFREAFICDVAVDMIVFIQARNRAGKTRFTNLNVSGGSKASFDRILGVARAWAVQMRSQNGSMEDITSVEDGMSFGGNMRIG</sequence>
<evidence type="ECO:0008006" key="3">
    <source>
        <dbReference type="Google" id="ProtNLM"/>
    </source>
</evidence>
<organism evidence="1 2">
    <name type="scientific">Ramularia collo-cygni</name>
    <dbReference type="NCBI Taxonomy" id="112498"/>
    <lineage>
        <taxon>Eukaryota</taxon>
        <taxon>Fungi</taxon>
        <taxon>Dikarya</taxon>
        <taxon>Ascomycota</taxon>
        <taxon>Pezizomycotina</taxon>
        <taxon>Dothideomycetes</taxon>
        <taxon>Dothideomycetidae</taxon>
        <taxon>Mycosphaerellales</taxon>
        <taxon>Mycosphaerellaceae</taxon>
        <taxon>Ramularia</taxon>
    </lineage>
</organism>
<dbReference type="EMBL" id="FJUY01000015">
    <property type="protein sequence ID" value="CZT23158.1"/>
    <property type="molecule type" value="Genomic_DNA"/>
</dbReference>
<dbReference type="Proteomes" id="UP000225277">
    <property type="component" value="Unassembled WGS sequence"/>
</dbReference>
<gene>
    <name evidence="1" type="ORF">RCC_08868</name>
</gene>
<dbReference type="GeneID" id="35603948"/>
<dbReference type="RefSeq" id="XP_023629882.1">
    <property type="nucleotide sequence ID" value="XM_023774114.1"/>
</dbReference>
<keyword evidence="2" id="KW-1185">Reference proteome</keyword>